<evidence type="ECO:0000313" key="5">
    <source>
        <dbReference type="Proteomes" id="UP000085678"/>
    </source>
</evidence>
<dbReference type="InParanoid" id="A0A1S3IWQ8"/>
<dbReference type="Pfam" id="PF15665">
    <property type="entry name" value="FAM184"/>
    <property type="match status" value="1"/>
</dbReference>
<organism evidence="5 6">
    <name type="scientific">Lingula anatina</name>
    <name type="common">Brachiopod</name>
    <name type="synonym">Lingula unguis</name>
    <dbReference type="NCBI Taxonomy" id="7574"/>
    <lineage>
        <taxon>Eukaryota</taxon>
        <taxon>Metazoa</taxon>
        <taxon>Spiralia</taxon>
        <taxon>Lophotrochozoa</taxon>
        <taxon>Brachiopoda</taxon>
        <taxon>Linguliformea</taxon>
        <taxon>Lingulata</taxon>
        <taxon>Lingulida</taxon>
        <taxon>Linguloidea</taxon>
        <taxon>Lingulidae</taxon>
        <taxon>Lingula</taxon>
    </lineage>
</organism>
<dbReference type="Proteomes" id="UP000085678">
    <property type="component" value="Unplaced"/>
</dbReference>
<dbReference type="KEGG" id="lak:106168200"/>
<reference evidence="6" key="1">
    <citation type="submission" date="2025-08" db="UniProtKB">
        <authorList>
            <consortium name="RefSeq"/>
        </authorList>
    </citation>
    <scope>IDENTIFICATION</scope>
    <source>
        <tissue evidence="6">Gonads</tissue>
    </source>
</reference>
<feature type="region of interest" description="Disordered" evidence="3">
    <location>
        <begin position="1041"/>
        <end position="1087"/>
    </location>
</feature>
<sequence length="1094" mass="127834">MASGAKMAHNFYQNGKYGTLPQTNPKDAEITQDMHLKMSKKIAQLTKVIYALNTKNDEHEAVIQSIKDHHEEEMQQLITETRVKLENYRTRMGGDVELKKKITALEALNAEHQQQKQQALEDFQNFKRRAEEREMQLKTEESQKVIQLSQEVLTIKKHFEEQLSKFDQVKADFESNQRTALENLKKVHAKELEDLRNAQSSQQSDLSKERERLEQLYSQQIDQLKGQIEELNGDKKKIADDYEDKLSKAKAFYDKELDVLRNAQNSDMESRISDLLAQQNKIKKDFAYQEGQFKKRIDDLIEQLSRSEDEIAKQKEQLQNYEKMIQDRSSDSDTLSRQLSDAKHETAQAITRLKEVEGELAASKERCSEQAADMLKKSTLLGQLEATRLQNEATIKDLESQLSKLKDRSAWLEKEREGLQNKTLSQEEEKNHQLKSLERSLEDLSLEKQALKERYERDLNSLEESHAKREKELQNNHEAEMMELKKMHKEELENQRKASTEMITQLKKENQDKIEALQKQHNEEITSMKAEYERVQGDLSHKLKTAEEEVRRLEKLVKESEQGLGSASSHIDSLKEASDKLKAELDSTKAELRAVSNQKSNLQAELEKLRAMHDTKMREAQLELKTKLDQLSKDLDAKWTDTLRKECLKLRSELTEQKEEDKRAALQQLAKMKDEEIAAAREGWERKVTQLLDEISMLKRNIDAKSSESSELLADLKQKAAAEEKRLRDQMNEAADEYAKKVEALERIHAEKIKNLEAQRIKEVEEMERTLTSKHMEEMSNTIKAQKALIESVKDQADKQRDQDLETQHKIHLSEKETLKSELAHRHAMELEQMNKAHNTQMNAARMELERAIELSKQKERDFEIRSTELQEEVRHREKHISNLEAEIRQVQEGLDQMRREVEFKGKEILKIRSEANQQLRKREEQLAQQHEEQVNSLSADHLRETQDMLGEFNRAQDLLKDKISALQIMLEEAEDNYRNRESRPEDLEMIKQLQKALEDREEYMKRLEDEKKYYQLELVNRETNFNKVFNTQPNVGVLNPFMKPKKKGDKGPTKYTSSPSLNRLQPLPGSPVHEEKLNPIKPLPPTAVKKFMV</sequence>
<evidence type="ECO:0000256" key="3">
    <source>
        <dbReference type="SAM" id="MobiDB-lite"/>
    </source>
</evidence>
<feature type="coiled-coil region" evidence="2">
    <location>
        <begin position="828"/>
        <end position="1025"/>
    </location>
</feature>
<feature type="coiled-coil region" evidence="2">
    <location>
        <begin position="178"/>
        <end position="241"/>
    </location>
</feature>
<feature type="coiled-coil region" evidence="2">
    <location>
        <begin position="297"/>
        <end position="803"/>
    </location>
</feature>
<dbReference type="OrthoDB" id="75801at2759"/>
<dbReference type="OMA" id="MCKKVAQ"/>
<dbReference type="PANTHER" id="PTHR18870:SF9">
    <property type="entry name" value="PROTEIN TAG-278-RELATED"/>
    <property type="match status" value="1"/>
</dbReference>
<dbReference type="InterPro" id="IPR039478">
    <property type="entry name" value="FAM184A/B_N"/>
</dbReference>
<accession>A0A1S3IWQ8</accession>
<gene>
    <name evidence="6" type="primary">LOC106168200</name>
</gene>
<dbReference type="RefSeq" id="XP_013402625.1">
    <property type="nucleotide sequence ID" value="XM_013547171.2"/>
</dbReference>
<evidence type="ECO:0000259" key="4">
    <source>
        <dbReference type="Pfam" id="PF15665"/>
    </source>
</evidence>
<keyword evidence="1 2" id="KW-0175">Coiled coil</keyword>
<keyword evidence="5" id="KW-1185">Reference proteome</keyword>
<proteinExistence type="predicted"/>
<evidence type="ECO:0000256" key="1">
    <source>
        <dbReference type="ARBA" id="ARBA00023054"/>
    </source>
</evidence>
<dbReference type="PANTHER" id="PTHR18870">
    <property type="entry name" value="PROTEIN TAG-278-RELATED"/>
    <property type="match status" value="1"/>
</dbReference>
<evidence type="ECO:0000256" key="2">
    <source>
        <dbReference type="SAM" id="Coils"/>
    </source>
</evidence>
<feature type="domain" description="Protein FAM184A/B N-terminal" evidence="4">
    <location>
        <begin position="48"/>
        <end position="258"/>
    </location>
</feature>
<protein>
    <submittedName>
        <fullName evidence="6">Protein FAM184A-like</fullName>
    </submittedName>
</protein>
<dbReference type="GeneID" id="106168200"/>
<evidence type="ECO:0000313" key="6">
    <source>
        <dbReference type="RefSeq" id="XP_013402625.1"/>
    </source>
</evidence>
<feature type="coiled-coil region" evidence="2">
    <location>
        <begin position="95"/>
        <end position="143"/>
    </location>
</feature>
<dbReference type="AlphaFoldDB" id="A0A1S3IWQ8"/>
<name>A0A1S3IWQ8_LINAN</name>